<feature type="region of interest" description="Disordered" evidence="1">
    <location>
        <begin position="1109"/>
        <end position="1133"/>
    </location>
</feature>
<feature type="region of interest" description="Disordered" evidence="1">
    <location>
        <begin position="315"/>
        <end position="335"/>
    </location>
</feature>
<reference evidence="2" key="1">
    <citation type="journal article" date="2020" name="bioRxiv">
        <title>Chromosome-level reference genome of the European wasp spider Argiope bruennichi: a resource for studies on range expansion and evolutionary adaptation.</title>
        <authorList>
            <person name="Sheffer M.M."/>
            <person name="Hoppe A."/>
            <person name="Krehenwinkel H."/>
            <person name="Uhl G."/>
            <person name="Kuss A.W."/>
            <person name="Jensen L."/>
            <person name="Jensen C."/>
            <person name="Gillespie R.G."/>
            <person name="Hoff K.J."/>
            <person name="Prost S."/>
        </authorList>
    </citation>
    <scope>NUCLEOTIDE SEQUENCE</scope>
</reference>
<feature type="compositionally biased region" description="Low complexity" evidence="1">
    <location>
        <begin position="834"/>
        <end position="844"/>
    </location>
</feature>
<feature type="compositionally biased region" description="Basic and acidic residues" evidence="1">
    <location>
        <begin position="796"/>
        <end position="809"/>
    </location>
</feature>
<evidence type="ECO:0000256" key="1">
    <source>
        <dbReference type="SAM" id="MobiDB-lite"/>
    </source>
</evidence>
<keyword evidence="3" id="KW-1185">Reference proteome</keyword>
<feature type="compositionally biased region" description="Polar residues" evidence="1">
    <location>
        <begin position="315"/>
        <end position="331"/>
    </location>
</feature>
<feature type="region of interest" description="Disordered" evidence="1">
    <location>
        <begin position="831"/>
        <end position="880"/>
    </location>
</feature>
<gene>
    <name evidence="2" type="ORF">HNY73_002121</name>
</gene>
<organism evidence="2 3">
    <name type="scientific">Argiope bruennichi</name>
    <name type="common">Wasp spider</name>
    <name type="synonym">Aranea bruennichi</name>
    <dbReference type="NCBI Taxonomy" id="94029"/>
    <lineage>
        <taxon>Eukaryota</taxon>
        <taxon>Metazoa</taxon>
        <taxon>Ecdysozoa</taxon>
        <taxon>Arthropoda</taxon>
        <taxon>Chelicerata</taxon>
        <taxon>Arachnida</taxon>
        <taxon>Araneae</taxon>
        <taxon>Araneomorphae</taxon>
        <taxon>Entelegynae</taxon>
        <taxon>Araneoidea</taxon>
        <taxon>Araneidae</taxon>
        <taxon>Argiope</taxon>
    </lineage>
</organism>
<dbReference type="EMBL" id="JABXBU010000002">
    <property type="protein sequence ID" value="KAF8794109.1"/>
    <property type="molecule type" value="Genomic_DNA"/>
</dbReference>
<dbReference type="Proteomes" id="UP000807504">
    <property type="component" value="Unassembled WGS sequence"/>
</dbReference>
<proteinExistence type="predicted"/>
<dbReference type="AlphaFoldDB" id="A0A8T0FWT4"/>
<evidence type="ECO:0000313" key="2">
    <source>
        <dbReference type="EMBL" id="KAF8794109.1"/>
    </source>
</evidence>
<evidence type="ECO:0000313" key="3">
    <source>
        <dbReference type="Proteomes" id="UP000807504"/>
    </source>
</evidence>
<name>A0A8T0FWT4_ARGBR</name>
<feature type="compositionally biased region" description="Polar residues" evidence="1">
    <location>
        <begin position="1109"/>
        <end position="1126"/>
    </location>
</feature>
<feature type="compositionally biased region" description="Polar residues" evidence="1">
    <location>
        <begin position="845"/>
        <end position="862"/>
    </location>
</feature>
<feature type="region of interest" description="Disordered" evidence="1">
    <location>
        <begin position="784"/>
        <end position="809"/>
    </location>
</feature>
<reference evidence="2" key="2">
    <citation type="submission" date="2020-06" db="EMBL/GenBank/DDBJ databases">
        <authorList>
            <person name="Sheffer M."/>
        </authorList>
    </citation>
    <scope>NUCLEOTIDE SEQUENCE</scope>
</reference>
<comment type="caution">
    <text evidence="2">The sequence shown here is derived from an EMBL/GenBank/DDBJ whole genome shotgun (WGS) entry which is preliminary data.</text>
</comment>
<accession>A0A8T0FWT4</accession>
<protein>
    <submittedName>
        <fullName evidence="2">Uncharacterized protein</fullName>
    </submittedName>
</protein>
<sequence length="1133" mass="129949">MINGIELSFGVMNLHESEQRLMRLLFICQHKRIGSSLKRIFFSHYLLICRDGVGVSKKALIRFTLLDYMDNPTLSLKKRHFYFFNLAFQNMLLYLADKYQINDLSKIIILLGIVLLRFHCAKTQLQKTQVFNAHAFQRTQVSQERESNPKVNLYHRASDGYKTSTPNIQTSPREIYAQGDTTYVSGNYKFSYAPNSQVPNSSTSSDARKPNFSFAQNLQNQQHVSNEDSPAPQIENLERSLKNSPEGLYQKTQARVNFSKNDEWNAHTAYSSDKSPLENTTVGQQKNTAHDSNLHFEDEQSKRVQKVPIVLITIQKGQNSQPKQQTNSNSKIKNEKLNNGLKYNKNHTIVQGNSFSYYPSIQIDISKEQTELPNKSSFPNQAHISPFASKNVVYSSMSTNNNALQYSIPQTMQYSRILDWRPMDRSNFQHFESKMKTSSYKEQENNPELRTYSHENQQNSPVHANPEHGDQIHSKLQNFPLQQSDRYQPFETKSAINSDLENYFKVLQNESTVKTYGDIHMKDGQQNQISFRQLEGHAYPQNHSSNSITSILHRKLNFQNVTFPINKENQSHVVPQILSETLMQTDKSHLNSHLDNAHKYSKESKVTDFENQNLNQETQFPKQNYNYFTSNNNKNLVDQSHTLSNQQMKIGQFHVVKNDGRTSRTEMVNDFQVTPMPELRSNSQKGYQDVFGPKGADILPSNSGEYEHSPNQNVQEQNIKQNIFVRTPTNKKFTHNSGYVIFPLDDKYTVQNDGDSGKRFSLVLDQLSTAYNPVKKLFMLQNADSSGTNSRGFFRSSHEETGNKALHGDEVSDFNQKSIYYINYDYNAPQKNPSSSDIKSPSFSQGNGHFSSGSDSNKSSPENIYIASDHTNSKSGKPRNVDHNEAMIRQINYGMFQQHDGKSRESSEEQVGTFINFPIQYAQNFQSPFKNINDKLPETSEFHVDENTKSEKNTQQYQASHSEYMKHNSNEGTKEHSLKFMKENQNSEIISSTYDEKTGTSYSNSHVRKLNKQSDENINSKEFQVSSREIPNFKTDFNKHKTSHSHSRFSSPQALLLVLVSEKSSYLNDKSNTDDISSEYVLDTHSKDISELLREESNTKSLLESLYSASSKNIKQKKPANSNKGTSSRHRKN</sequence>